<keyword evidence="2" id="KW-1185">Reference proteome</keyword>
<protein>
    <submittedName>
        <fullName evidence="1">Uncharacterized protein</fullName>
    </submittedName>
</protein>
<comment type="caution">
    <text evidence="1">The sequence shown here is derived from an EMBL/GenBank/DDBJ whole genome shotgun (WGS) entry which is preliminary data.</text>
</comment>
<gene>
    <name evidence="1" type="ORF">OIU77_018110</name>
</gene>
<evidence type="ECO:0000313" key="2">
    <source>
        <dbReference type="Proteomes" id="UP001141253"/>
    </source>
</evidence>
<evidence type="ECO:0000313" key="1">
    <source>
        <dbReference type="EMBL" id="KAJ6304379.1"/>
    </source>
</evidence>
<reference evidence="1" key="1">
    <citation type="submission" date="2022-10" db="EMBL/GenBank/DDBJ databases">
        <authorList>
            <person name="Hyden B.L."/>
            <person name="Feng K."/>
            <person name="Yates T."/>
            <person name="Jawdy S."/>
            <person name="Smart L.B."/>
            <person name="Muchero W."/>
        </authorList>
    </citation>
    <scope>NUCLEOTIDE SEQUENCE</scope>
    <source>
        <tissue evidence="1">Shoot tip</tissue>
    </source>
</reference>
<dbReference type="Proteomes" id="UP001141253">
    <property type="component" value="Chromosome 16"/>
</dbReference>
<sequence length="56" mass="6203">MHDSDHRLQDEAAATHRKLTIKGDLLLSASFICSGNICINHSFRCSFSKIGFTHGN</sequence>
<accession>A0ABQ8ZR42</accession>
<organism evidence="1 2">
    <name type="scientific">Salix suchowensis</name>
    <dbReference type="NCBI Taxonomy" id="1278906"/>
    <lineage>
        <taxon>Eukaryota</taxon>
        <taxon>Viridiplantae</taxon>
        <taxon>Streptophyta</taxon>
        <taxon>Embryophyta</taxon>
        <taxon>Tracheophyta</taxon>
        <taxon>Spermatophyta</taxon>
        <taxon>Magnoliopsida</taxon>
        <taxon>eudicotyledons</taxon>
        <taxon>Gunneridae</taxon>
        <taxon>Pentapetalae</taxon>
        <taxon>rosids</taxon>
        <taxon>fabids</taxon>
        <taxon>Malpighiales</taxon>
        <taxon>Salicaceae</taxon>
        <taxon>Saliceae</taxon>
        <taxon>Salix</taxon>
    </lineage>
</organism>
<name>A0ABQ8ZR42_9ROSI</name>
<reference evidence="1" key="2">
    <citation type="journal article" date="2023" name="Int. J. Mol. Sci.">
        <title>De Novo Assembly and Annotation of 11 Diverse Shrub Willow (Salix) Genomes Reveals Novel Gene Organization in Sex-Linked Regions.</title>
        <authorList>
            <person name="Hyden B."/>
            <person name="Feng K."/>
            <person name="Yates T.B."/>
            <person name="Jawdy S."/>
            <person name="Cereghino C."/>
            <person name="Smart L.B."/>
            <person name="Muchero W."/>
        </authorList>
    </citation>
    <scope>NUCLEOTIDE SEQUENCE</scope>
    <source>
        <tissue evidence="1">Shoot tip</tissue>
    </source>
</reference>
<proteinExistence type="predicted"/>
<dbReference type="EMBL" id="JAPFFI010000027">
    <property type="protein sequence ID" value="KAJ6304379.1"/>
    <property type="molecule type" value="Genomic_DNA"/>
</dbReference>